<dbReference type="GO" id="GO:0005737">
    <property type="term" value="C:cytoplasm"/>
    <property type="evidence" value="ECO:0007669"/>
    <property type="project" value="TreeGrafter"/>
</dbReference>
<comment type="similarity">
    <text evidence="2">Belongs to the MsrB Met sulfoxide reductase family.</text>
</comment>
<dbReference type="AlphaFoldDB" id="A0A1M5D5V4"/>
<dbReference type="OrthoDB" id="9785497at2"/>
<evidence type="ECO:0000256" key="3">
    <source>
        <dbReference type="ARBA" id="ARBA00012499"/>
    </source>
</evidence>
<dbReference type="FunFam" id="2.170.150.20:FF:000001">
    <property type="entry name" value="Peptide methionine sulfoxide reductase MsrB"/>
    <property type="match status" value="1"/>
</dbReference>
<comment type="cofactor">
    <cofactor evidence="1">
        <name>Zn(2+)</name>
        <dbReference type="ChEBI" id="CHEBI:29105"/>
    </cofactor>
</comment>
<dbReference type="GO" id="GO:0046872">
    <property type="term" value="F:metal ion binding"/>
    <property type="evidence" value="ECO:0007669"/>
    <property type="project" value="UniProtKB-KW"/>
</dbReference>
<keyword evidence="6" id="KW-0560">Oxidoreductase</keyword>
<dbReference type="Pfam" id="PF01641">
    <property type="entry name" value="SelR"/>
    <property type="match status" value="1"/>
</dbReference>
<organism evidence="9 10">
    <name type="scientific">Lampropedia hyalina DSM 16112</name>
    <dbReference type="NCBI Taxonomy" id="1122156"/>
    <lineage>
        <taxon>Bacteria</taxon>
        <taxon>Pseudomonadati</taxon>
        <taxon>Pseudomonadota</taxon>
        <taxon>Betaproteobacteria</taxon>
        <taxon>Burkholderiales</taxon>
        <taxon>Comamonadaceae</taxon>
        <taxon>Lampropedia</taxon>
    </lineage>
</organism>
<evidence type="ECO:0000313" key="10">
    <source>
        <dbReference type="Proteomes" id="UP000184327"/>
    </source>
</evidence>
<dbReference type="PANTHER" id="PTHR10173">
    <property type="entry name" value="METHIONINE SULFOXIDE REDUCTASE"/>
    <property type="match status" value="1"/>
</dbReference>
<dbReference type="EC" id="1.8.4.12" evidence="3"/>
<evidence type="ECO:0000313" key="9">
    <source>
        <dbReference type="EMBL" id="SHF62453.1"/>
    </source>
</evidence>
<dbReference type="RefSeq" id="WP_073356834.1">
    <property type="nucleotide sequence ID" value="NZ_FQUZ01000031.1"/>
</dbReference>
<keyword evidence="10" id="KW-1185">Reference proteome</keyword>
<evidence type="ECO:0000256" key="5">
    <source>
        <dbReference type="ARBA" id="ARBA00022833"/>
    </source>
</evidence>
<reference evidence="9 10" key="1">
    <citation type="submission" date="2016-11" db="EMBL/GenBank/DDBJ databases">
        <authorList>
            <person name="Jaros S."/>
            <person name="Januszkiewicz K."/>
            <person name="Wedrychowicz H."/>
        </authorList>
    </citation>
    <scope>NUCLEOTIDE SEQUENCE [LARGE SCALE GENOMIC DNA]</scope>
    <source>
        <strain evidence="9 10">DSM 16112</strain>
    </source>
</reference>
<feature type="domain" description="MsrB" evidence="8">
    <location>
        <begin position="15"/>
        <end position="136"/>
    </location>
</feature>
<keyword evidence="4" id="KW-0479">Metal-binding</keyword>
<evidence type="ECO:0000256" key="1">
    <source>
        <dbReference type="ARBA" id="ARBA00001947"/>
    </source>
</evidence>
<dbReference type="STRING" id="1122156.SAMN02745117_02314"/>
<dbReference type="InterPro" id="IPR002579">
    <property type="entry name" value="Met_Sox_Rdtase_MsrB_dom"/>
</dbReference>
<proteinExistence type="inferred from homology"/>
<dbReference type="InterPro" id="IPR028427">
    <property type="entry name" value="Met_Sox_Rdtase_MsrB"/>
</dbReference>
<evidence type="ECO:0000256" key="4">
    <source>
        <dbReference type="ARBA" id="ARBA00022723"/>
    </source>
</evidence>
<name>A0A1M5D5V4_9BURK</name>
<protein>
    <recommendedName>
        <fullName evidence="3">peptide-methionine (R)-S-oxide reductase</fullName>
        <ecNumber evidence="3">1.8.4.12</ecNumber>
    </recommendedName>
</protein>
<evidence type="ECO:0000256" key="2">
    <source>
        <dbReference type="ARBA" id="ARBA00007174"/>
    </source>
</evidence>
<dbReference type="SUPFAM" id="SSF51316">
    <property type="entry name" value="Mss4-like"/>
    <property type="match status" value="1"/>
</dbReference>
<dbReference type="Proteomes" id="UP000184327">
    <property type="component" value="Unassembled WGS sequence"/>
</dbReference>
<dbReference type="GO" id="GO:0006979">
    <property type="term" value="P:response to oxidative stress"/>
    <property type="evidence" value="ECO:0007669"/>
    <property type="project" value="InterPro"/>
</dbReference>
<accession>A0A1M5D5V4</accession>
<dbReference type="EMBL" id="FQUZ01000031">
    <property type="protein sequence ID" value="SHF62453.1"/>
    <property type="molecule type" value="Genomic_DNA"/>
</dbReference>
<dbReference type="InterPro" id="IPR011057">
    <property type="entry name" value="Mss4-like_sf"/>
</dbReference>
<evidence type="ECO:0000256" key="7">
    <source>
        <dbReference type="ARBA" id="ARBA00048488"/>
    </source>
</evidence>
<dbReference type="NCBIfam" id="TIGR00357">
    <property type="entry name" value="peptide-methionine (R)-S-oxide reductase MsrB"/>
    <property type="match status" value="1"/>
</dbReference>
<dbReference type="Gene3D" id="2.170.150.20">
    <property type="entry name" value="Peptide methionine sulfoxide reductase"/>
    <property type="match status" value="1"/>
</dbReference>
<evidence type="ECO:0000256" key="6">
    <source>
        <dbReference type="ARBA" id="ARBA00023002"/>
    </source>
</evidence>
<evidence type="ECO:0000259" key="8">
    <source>
        <dbReference type="PROSITE" id="PS51790"/>
    </source>
</evidence>
<keyword evidence="5" id="KW-0862">Zinc</keyword>
<dbReference type="GO" id="GO:0030091">
    <property type="term" value="P:protein repair"/>
    <property type="evidence" value="ECO:0007669"/>
    <property type="project" value="InterPro"/>
</dbReference>
<dbReference type="PANTHER" id="PTHR10173:SF52">
    <property type="entry name" value="METHIONINE-R-SULFOXIDE REDUCTASE B1"/>
    <property type="match status" value="1"/>
</dbReference>
<dbReference type="GO" id="GO:0033743">
    <property type="term" value="F:peptide-methionine (R)-S-oxide reductase activity"/>
    <property type="evidence" value="ECO:0007669"/>
    <property type="project" value="UniProtKB-EC"/>
</dbReference>
<sequence>MKFPVEKSLEEWQSLLRQKKNAQPLAYEVTRHAVTERPFTGQYNQFWEQGRYHCIGCDAPLFHSEDKFDAGCGWPSFSRAVAGAIAEKPDHSHAMVRTEILCARCGAHLGHVFPDGPVETGLRYCLNSAAMDFAPSPSQNGSQ</sequence>
<dbReference type="PROSITE" id="PS51790">
    <property type="entry name" value="MSRB"/>
    <property type="match status" value="1"/>
</dbReference>
<gene>
    <name evidence="9" type="ORF">SAMN02745117_02314</name>
</gene>
<comment type="catalytic activity">
    <reaction evidence="7">
        <text>L-methionyl-[protein] + [thioredoxin]-disulfide + H2O = L-methionyl-(R)-S-oxide-[protein] + [thioredoxin]-dithiol</text>
        <dbReference type="Rhea" id="RHEA:24164"/>
        <dbReference type="Rhea" id="RHEA-COMP:10698"/>
        <dbReference type="Rhea" id="RHEA-COMP:10700"/>
        <dbReference type="Rhea" id="RHEA-COMP:12313"/>
        <dbReference type="Rhea" id="RHEA-COMP:12314"/>
        <dbReference type="ChEBI" id="CHEBI:15377"/>
        <dbReference type="ChEBI" id="CHEBI:16044"/>
        <dbReference type="ChEBI" id="CHEBI:29950"/>
        <dbReference type="ChEBI" id="CHEBI:45764"/>
        <dbReference type="ChEBI" id="CHEBI:50058"/>
        <dbReference type="EC" id="1.8.4.12"/>
    </reaction>
</comment>